<keyword evidence="14" id="KW-1185">Reference proteome</keyword>
<comment type="similarity">
    <text evidence="11">Belongs to the KdpC family.</text>
</comment>
<dbReference type="EMBL" id="JABJVM010000001">
    <property type="protein sequence ID" value="MBA3924802.1"/>
    <property type="molecule type" value="Genomic_DNA"/>
</dbReference>
<evidence type="ECO:0000256" key="2">
    <source>
        <dbReference type="ARBA" id="ARBA00022475"/>
    </source>
</evidence>
<evidence type="ECO:0000313" key="13">
    <source>
        <dbReference type="EMBL" id="MBA3924802.1"/>
    </source>
</evidence>
<dbReference type="GO" id="GO:0005886">
    <property type="term" value="C:plasma membrane"/>
    <property type="evidence" value="ECO:0007669"/>
    <property type="project" value="UniProtKB-SubCell"/>
</dbReference>
<evidence type="ECO:0000256" key="4">
    <source>
        <dbReference type="ARBA" id="ARBA00022692"/>
    </source>
</evidence>
<dbReference type="PIRSF" id="PIRSF001296">
    <property type="entry name" value="K_ATPase_KdpC"/>
    <property type="match status" value="1"/>
</dbReference>
<feature type="chain" id="PRO_5031117232" description="Potassium-transporting ATPase KdpC subunit" evidence="12">
    <location>
        <begin position="22"/>
        <end position="184"/>
    </location>
</feature>
<dbReference type="NCBIfam" id="NF001454">
    <property type="entry name" value="PRK00315.1"/>
    <property type="match status" value="1"/>
</dbReference>
<accession>A0A7W1T3G8</accession>
<keyword evidence="9 11" id="KW-0406">Ion transport</keyword>
<evidence type="ECO:0000256" key="1">
    <source>
        <dbReference type="ARBA" id="ARBA00022448"/>
    </source>
</evidence>
<dbReference type="PANTHER" id="PTHR30042">
    <property type="entry name" value="POTASSIUM-TRANSPORTING ATPASE C CHAIN"/>
    <property type="match status" value="1"/>
</dbReference>
<evidence type="ECO:0000256" key="5">
    <source>
        <dbReference type="ARBA" id="ARBA00022741"/>
    </source>
</evidence>
<comment type="subcellular location">
    <subcellularLocation>
        <location evidence="11">Cell membrane</location>
        <topology evidence="11">Single-pass membrane protein</topology>
    </subcellularLocation>
</comment>
<evidence type="ECO:0000313" key="14">
    <source>
        <dbReference type="Proteomes" id="UP000548787"/>
    </source>
</evidence>
<comment type="function">
    <text evidence="11">Part of the high-affinity ATP-driven potassium transport (or Kdp) system, which catalyzes the hydrolysis of ATP coupled with the electrogenic transport of potassium into the cytoplasm. This subunit acts as a catalytic chaperone that increases the ATP-binding affinity of the ATP-hydrolyzing subunit KdpB by the formation of a transient KdpB/KdpC/ATP ternary complex.</text>
</comment>
<feature type="signal peptide" evidence="12">
    <location>
        <begin position="1"/>
        <end position="21"/>
    </location>
</feature>
<proteinExistence type="inferred from homology"/>
<evidence type="ECO:0000256" key="11">
    <source>
        <dbReference type="HAMAP-Rule" id="MF_00276"/>
    </source>
</evidence>
<gene>
    <name evidence="11 13" type="primary">kdpC</name>
    <name evidence="13" type="ORF">HPK16_00495</name>
</gene>
<dbReference type="RefSeq" id="WP_181675067.1">
    <property type="nucleotide sequence ID" value="NZ_JABJVM010000001.1"/>
</dbReference>
<evidence type="ECO:0000256" key="9">
    <source>
        <dbReference type="ARBA" id="ARBA00023065"/>
    </source>
</evidence>
<evidence type="ECO:0000256" key="10">
    <source>
        <dbReference type="ARBA" id="ARBA00023136"/>
    </source>
</evidence>
<evidence type="ECO:0000256" key="7">
    <source>
        <dbReference type="ARBA" id="ARBA00022958"/>
    </source>
</evidence>
<keyword evidence="3 11" id="KW-0633">Potassium transport</keyword>
<dbReference type="PANTHER" id="PTHR30042:SF2">
    <property type="entry name" value="POTASSIUM-TRANSPORTING ATPASE KDPC SUBUNIT"/>
    <property type="match status" value="1"/>
</dbReference>
<evidence type="ECO:0000256" key="12">
    <source>
        <dbReference type="SAM" id="SignalP"/>
    </source>
</evidence>
<reference evidence="13 14" key="1">
    <citation type="submission" date="2020-05" db="EMBL/GenBank/DDBJ databases">
        <authorList>
            <person name="Carlin C.R."/>
        </authorList>
    </citation>
    <scope>NUCLEOTIDE SEQUENCE [LARGE SCALE GENOMIC DNA]</scope>
    <source>
        <strain evidence="13 14">FSL W9-0585</strain>
    </source>
</reference>
<dbReference type="AlphaFoldDB" id="A0A7W1T3G8"/>
<name>A0A7W1T3G8_9LIST</name>
<sequence length="184" mass="19928">MKALRLCLVFTVICGLIYPLAATGVAQVIFPSQANGSLIKKDDQIVGSKWIGQNFTSEKFFHGRVSSIENDASASGSKNLAPSNPELKKRVEMSIARLEKENPTMNHTNIPADLVTNSGSGLDPDISVASAKLQVKRVAKANKLNPDTVRELVTKNTTTRSLGIFGEPRVNVLELNLALEKLLD</sequence>
<keyword evidence="8 11" id="KW-1133">Transmembrane helix</keyword>
<comment type="subunit">
    <text evidence="11">The system is composed of three essential subunits: KdpA, KdpB and KdpC.</text>
</comment>
<keyword evidence="4 11" id="KW-0812">Transmembrane</keyword>
<evidence type="ECO:0000256" key="6">
    <source>
        <dbReference type="ARBA" id="ARBA00022840"/>
    </source>
</evidence>
<comment type="caution">
    <text evidence="13">The sequence shown here is derived from an EMBL/GenBank/DDBJ whole genome shotgun (WGS) entry which is preliminary data.</text>
</comment>
<dbReference type="Proteomes" id="UP000548787">
    <property type="component" value="Unassembled WGS sequence"/>
</dbReference>
<dbReference type="HAMAP" id="MF_00276">
    <property type="entry name" value="KdpC"/>
    <property type="match status" value="1"/>
</dbReference>
<reference evidence="13 14" key="2">
    <citation type="submission" date="2020-08" db="EMBL/GenBank/DDBJ databases">
        <title>Listeria ohnekaius sp. nov. and Listeria portnoyii sp. nov. isolated from non-agricultural and natural environments.</title>
        <authorList>
            <person name="Weller D."/>
            <person name="Belias A.M."/>
            <person name="Liao J."/>
            <person name="Guo S."/>
            <person name="Orsi R.H."/>
            <person name="Wiedmann M."/>
        </authorList>
    </citation>
    <scope>NUCLEOTIDE SEQUENCE [LARGE SCALE GENOMIC DNA]</scope>
    <source>
        <strain evidence="13 14">FSL W9-0585</strain>
    </source>
</reference>
<organism evidence="13 14">
    <name type="scientific">Listeria rustica</name>
    <dbReference type="NCBI Taxonomy" id="2713503"/>
    <lineage>
        <taxon>Bacteria</taxon>
        <taxon>Bacillati</taxon>
        <taxon>Bacillota</taxon>
        <taxon>Bacilli</taxon>
        <taxon>Bacillales</taxon>
        <taxon>Listeriaceae</taxon>
        <taxon>Listeria</taxon>
    </lineage>
</organism>
<dbReference type="Pfam" id="PF02669">
    <property type="entry name" value="KdpC"/>
    <property type="match status" value="1"/>
</dbReference>
<keyword evidence="1 11" id="KW-0813">Transport</keyword>
<dbReference type="NCBIfam" id="TIGR00681">
    <property type="entry name" value="kdpC"/>
    <property type="match status" value="1"/>
</dbReference>
<dbReference type="GO" id="GO:0005524">
    <property type="term" value="F:ATP binding"/>
    <property type="evidence" value="ECO:0007669"/>
    <property type="project" value="UniProtKB-UniRule"/>
</dbReference>
<evidence type="ECO:0000256" key="8">
    <source>
        <dbReference type="ARBA" id="ARBA00022989"/>
    </source>
</evidence>
<dbReference type="InterPro" id="IPR003820">
    <property type="entry name" value="KdpC"/>
</dbReference>
<keyword evidence="10 11" id="KW-0472">Membrane</keyword>
<keyword evidence="7 11" id="KW-0630">Potassium</keyword>
<evidence type="ECO:0000256" key="3">
    <source>
        <dbReference type="ARBA" id="ARBA00022538"/>
    </source>
</evidence>
<keyword evidence="5 11" id="KW-0547">Nucleotide-binding</keyword>
<protein>
    <recommendedName>
        <fullName evidence="11">Potassium-transporting ATPase KdpC subunit</fullName>
    </recommendedName>
    <alternativeName>
        <fullName evidence="11">ATP phosphohydrolase [potassium-transporting] C chain</fullName>
    </alternativeName>
    <alternativeName>
        <fullName evidence="11">Potassium-binding and translocating subunit C</fullName>
    </alternativeName>
    <alternativeName>
        <fullName evidence="11">Potassium-translocating ATPase C chain</fullName>
    </alternativeName>
</protein>
<keyword evidence="12" id="KW-0732">Signal</keyword>
<keyword evidence="6 11" id="KW-0067">ATP-binding</keyword>
<keyword evidence="2 11" id="KW-1003">Cell membrane</keyword>
<dbReference type="GO" id="GO:0008556">
    <property type="term" value="F:P-type potassium transmembrane transporter activity"/>
    <property type="evidence" value="ECO:0007669"/>
    <property type="project" value="InterPro"/>
</dbReference>